<keyword evidence="2" id="KW-0808">Transferase</keyword>
<evidence type="ECO:0000256" key="1">
    <source>
        <dbReference type="ARBA" id="ARBA00022603"/>
    </source>
</evidence>
<accession>A0A518HFI1</accession>
<dbReference type="RefSeq" id="WP_145279819.1">
    <property type="nucleotide sequence ID" value="NZ_CP036430.1"/>
</dbReference>
<geneLocation type="plasmid" evidence="5">
    <name>pelp_4</name>
</geneLocation>
<evidence type="ECO:0000313" key="4">
    <source>
        <dbReference type="EMBL" id="QDV39604.1"/>
    </source>
</evidence>
<dbReference type="GO" id="GO:0005886">
    <property type="term" value="C:plasma membrane"/>
    <property type="evidence" value="ECO:0007669"/>
    <property type="project" value="TreeGrafter"/>
</dbReference>
<dbReference type="Pfam" id="PF13578">
    <property type="entry name" value="Methyltransf_24"/>
    <property type="match status" value="1"/>
</dbReference>
<proteinExistence type="predicted"/>
<reference evidence="4 5" key="1">
    <citation type="submission" date="2019-02" db="EMBL/GenBank/DDBJ databases">
        <title>Deep-cultivation of Planctomycetes and their phenomic and genomic characterization uncovers novel biology.</title>
        <authorList>
            <person name="Wiegand S."/>
            <person name="Jogler M."/>
            <person name="Boedeker C."/>
            <person name="Pinto D."/>
            <person name="Vollmers J."/>
            <person name="Rivas-Marin E."/>
            <person name="Kohn T."/>
            <person name="Peeters S.H."/>
            <person name="Heuer A."/>
            <person name="Rast P."/>
            <person name="Oberbeckmann S."/>
            <person name="Bunk B."/>
            <person name="Jeske O."/>
            <person name="Meyerdierks A."/>
            <person name="Storesund J.E."/>
            <person name="Kallscheuer N."/>
            <person name="Luecker S."/>
            <person name="Lage O.M."/>
            <person name="Pohl T."/>
            <person name="Merkel B.J."/>
            <person name="Hornburger P."/>
            <person name="Mueller R.-W."/>
            <person name="Bruemmer F."/>
            <person name="Labrenz M."/>
            <person name="Spormann A.M."/>
            <person name="Op den Camp H."/>
            <person name="Overmann J."/>
            <person name="Amann R."/>
            <person name="Jetten M.S.M."/>
            <person name="Mascher T."/>
            <person name="Medema M.H."/>
            <person name="Devos D.P."/>
            <person name="Kaster A.-K."/>
            <person name="Ovreas L."/>
            <person name="Rohde M."/>
            <person name="Galperin M.Y."/>
            <person name="Jogler C."/>
        </authorList>
    </citation>
    <scope>NUCLEOTIDE SEQUENCE [LARGE SCALE GENOMIC DNA]</scope>
    <source>
        <strain evidence="4 5">ElP</strain>
        <plasmid evidence="5">pelp_4</plasmid>
    </source>
</reference>
<keyword evidence="1" id="KW-0489">Methyltransferase</keyword>
<evidence type="ECO:0000256" key="2">
    <source>
        <dbReference type="ARBA" id="ARBA00022679"/>
    </source>
</evidence>
<evidence type="ECO:0000313" key="5">
    <source>
        <dbReference type="Proteomes" id="UP000317835"/>
    </source>
</evidence>
<evidence type="ECO:0000256" key="3">
    <source>
        <dbReference type="SAM" id="MobiDB-lite"/>
    </source>
</evidence>
<dbReference type="Gene3D" id="3.40.50.150">
    <property type="entry name" value="Vaccinia Virus protein VP39"/>
    <property type="match status" value="1"/>
</dbReference>
<feature type="region of interest" description="Disordered" evidence="3">
    <location>
        <begin position="516"/>
        <end position="548"/>
    </location>
</feature>
<name>A0A518HFI1_9BACT</name>
<protein>
    <submittedName>
        <fullName evidence="4">Chromosome partition protein Smc</fullName>
    </submittedName>
</protein>
<dbReference type="GO" id="GO:0032259">
    <property type="term" value="P:methylation"/>
    <property type="evidence" value="ECO:0007669"/>
    <property type="project" value="UniProtKB-KW"/>
</dbReference>
<dbReference type="PANTHER" id="PTHR40048:SF1">
    <property type="entry name" value="RHAMNOSYL O-METHYLTRANSFERASE"/>
    <property type="match status" value="1"/>
</dbReference>
<keyword evidence="4" id="KW-0614">Plasmid</keyword>
<dbReference type="OrthoDB" id="240750at2"/>
<dbReference type="AlphaFoldDB" id="A0A518HFI1"/>
<gene>
    <name evidence="4" type="primary">smc</name>
    <name evidence="4" type="ORF">ElP_75750</name>
</gene>
<organism evidence="4 5">
    <name type="scientific">Tautonia plasticadhaerens</name>
    <dbReference type="NCBI Taxonomy" id="2527974"/>
    <lineage>
        <taxon>Bacteria</taxon>
        <taxon>Pseudomonadati</taxon>
        <taxon>Planctomycetota</taxon>
        <taxon>Planctomycetia</taxon>
        <taxon>Isosphaerales</taxon>
        <taxon>Isosphaeraceae</taxon>
        <taxon>Tautonia</taxon>
    </lineage>
</organism>
<dbReference type="KEGG" id="tpla:ElP_75750"/>
<dbReference type="EMBL" id="CP036430">
    <property type="protein sequence ID" value="QDV39604.1"/>
    <property type="molecule type" value="Genomic_DNA"/>
</dbReference>
<sequence>MLNLLDHPACFSPSDRTCRSSWAEHFPFAAYLIGATRPATLVELGTHAGFSYCGFCQVVRSLNLEARCFAVDTWEGDEHSGSYGPEVLAELRAHHDPRYGGISTLLQATFDEALGQFPDRSIDLLHIDGFHTYDAVRHDFDSWLPKLSRRGVVLLHDTNVRERDFGVWRFWLEVRDRYPSFEFIHGHGLGVLAVGEEIPEGLLPLLQADDREAALIRLAFSRLGSYHSLTLLKSLGEEHSRQLGRRAAELADRLAERDRHAASLADRLAELEGHIARQDEHIAGHLAHASDQAAHVARQDEHIARIDQHAAGLLDQVAELQRHIARQDGHIANHLAHASDQAAHIARQDGHIANHLAHASDQAAHIARQDGHIAGHLAHASGQDEHIARIDQHAAGLLDQVAELQRHIARQDGLLAGLGTAVDALDGRLAGLAAAMDEGRRAEREDALRMSRWQESEVAARDIRIAELWELARRQEDRIASLSAELEARGRPARNPIQLASAASRRLSSALADLRSRLRPGGTPVPDALAGETTAVEDGSDPDLRRVA</sequence>
<dbReference type="GO" id="GO:0008168">
    <property type="term" value="F:methyltransferase activity"/>
    <property type="evidence" value="ECO:0007669"/>
    <property type="project" value="UniProtKB-KW"/>
</dbReference>
<dbReference type="SUPFAM" id="SSF53335">
    <property type="entry name" value="S-adenosyl-L-methionine-dependent methyltransferases"/>
    <property type="match status" value="1"/>
</dbReference>
<dbReference type="Proteomes" id="UP000317835">
    <property type="component" value="Plasmid pElP_4"/>
</dbReference>
<dbReference type="InterPro" id="IPR029063">
    <property type="entry name" value="SAM-dependent_MTases_sf"/>
</dbReference>
<dbReference type="PANTHER" id="PTHR40048">
    <property type="entry name" value="RHAMNOSYL O-METHYLTRANSFERASE"/>
    <property type="match status" value="1"/>
</dbReference>
<dbReference type="GO" id="GO:0071770">
    <property type="term" value="P:DIM/DIP cell wall layer assembly"/>
    <property type="evidence" value="ECO:0007669"/>
    <property type="project" value="TreeGrafter"/>
</dbReference>
<keyword evidence="5" id="KW-1185">Reference proteome</keyword>